<dbReference type="Pfam" id="PF00629">
    <property type="entry name" value="MAM"/>
    <property type="match status" value="1"/>
</dbReference>
<keyword evidence="7" id="KW-0378">Hydrolase</keyword>
<dbReference type="Proteomes" id="UP000472265">
    <property type="component" value="Chromosome 22"/>
</dbReference>
<dbReference type="FunFam" id="2.60.40.10:FF:000048">
    <property type="entry name" value="receptor-type tyrosine-protein phosphatase U isoform X1"/>
    <property type="match status" value="1"/>
</dbReference>
<keyword evidence="10" id="KW-0472">Membrane</keyword>
<keyword evidence="6" id="KW-0677">Repeat</keyword>
<dbReference type="InterPro" id="IPR029021">
    <property type="entry name" value="Prot-tyrosine_phosphatase-like"/>
</dbReference>
<feature type="domain" description="MAM" evidence="18">
    <location>
        <begin position="7"/>
        <end position="176"/>
    </location>
</feature>
<evidence type="ECO:0000256" key="6">
    <source>
        <dbReference type="ARBA" id="ARBA00022737"/>
    </source>
</evidence>
<dbReference type="SMART" id="SM00404">
    <property type="entry name" value="PTPc_motif"/>
    <property type="match status" value="2"/>
</dbReference>
<protein>
    <recommendedName>
        <fullName evidence="3">protein-tyrosine-phosphatase</fullName>
        <ecNumber evidence="3">3.1.3.48</ecNumber>
    </recommendedName>
</protein>
<evidence type="ECO:0000256" key="3">
    <source>
        <dbReference type="ARBA" id="ARBA00013064"/>
    </source>
</evidence>
<proteinExistence type="inferred from homology"/>
<feature type="domain" description="Tyrosine-protein phosphatase" evidence="16">
    <location>
        <begin position="826"/>
        <end position="1080"/>
    </location>
</feature>
<dbReference type="Pfam" id="PF00102">
    <property type="entry name" value="Y_phosphatase"/>
    <property type="match status" value="2"/>
</dbReference>
<evidence type="ECO:0000256" key="12">
    <source>
        <dbReference type="ARBA" id="ARBA00023170"/>
    </source>
</evidence>
<dbReference type="SMART" id="SM00409">
    <property type="entry name" value="IG"/>
    <property type="match status" value="1"/>
</dbReference>
<evidence type="ECO:0000256" key="7">
    <source>
        <dbReference type="ARBA" id="ARBA00022801"/>
    </source>
</evidence>
<dbReference type="InterPro" id="IPR000998">
    <property type="entry name" value="MAM_dom"/>
</dbReference>
<dbReference type="FunFam" id="2.60.40.10:FF:000019">
    <property type="entry name" value="receptor-type tyrosine-protein phosphatase kappa isoform X2"/>
    <property type="match status" value="1"/>
</dbReference>
<dbReference type="PROSITE" id="PS50060">
    <property type="entry name" value="MAM_2"/>
    <property type="match status" value="1"/>
</dbReference>
<dbReference type="SUPFAM" id="SSF48726">
    <property type="entry name" value="Immunoglobulin"/>
    <property type="match status" value="1"/>
</dbReference>
<dbReference type="FunFam" id="2.60.40.10:FF:000025">
    <property type="entry name" value="receptor-type tyrosine-protein phosphatase U isoform X2"/>
    <property type="match status" value="1"/>
</dbReference>
<dbReference type="CDD" id="cd06263">
    <property type="entry name" value="MAM"/>
    <property type="match status" value="1"/>
</dbReference>
<evidence type="ECO:0000256" key="4">
    <source>
        <dbReference type="ARBA" id="ARBA00022692"/>
    </source>
</evidence>
<dbReference type="PANTHER" id="PTHR19134:SF209">
    <property type="entry name" value="RECEPTOR-TYPE TYROSINE-PROTEIN PHOSPHATASE KAPPA"/>
    <property type="match status" value="1"/>
</dbReference>
<dbReference type="InterPro" id="IPR000242">
    <property type="entry name" value="PTP_cat"/>
</dbReference>
<reference evidence="21" key="3">
    <citation type="submission" date="2025-09" db="UniProtKB">
        <authorList>
            <consortium name="Ensembl"/>
        </authorList>
    </citation>
    <scope>IDENTIFICATION</scope>
</reference>
<dbReference type="PROSITE" id="PS50056">
    <property type="entry name" value="TYR_PHOSPHATASE_2"/>
    <property type="match status" value="2"/>
</dbReference>
<evidence type="ECO:0000256" key="15">
    <source>
        <dbReference type="ARBA" id="ARBA00051722"/>
    </source>
</evidence>
<dbReference type="InterPro" id="IPR003961">
    <property type="entry name" value="FN3_dom"/>
</dbReference>
<feature type="domain" description="Tyrosine-protein phosphatase" evidence="16">
    <location>
        <begin position="1112"/>
        <end position="1367"/>
    </location>
</feature>
<dbReference type="Ensembl" id="ENSSAUT00010054696.1">
    <property type="protein sequence ID" value="ENSSAUP00010052010.1"/>
    <property type="gene ID" value="ENSSAUG00010021367.1"/>
</dbReference>
<keyword evidence="12" id="KW-0675">Receptor</keyword>
<dbReference type="GO" id="GO:0016020">
    <property type="term" value="C:membrane"/>
    <property type="evidence" value="ECO:0007669"/>
    <property type="project" value="UniProtKB-SubCell"/>
</dbReference>
<dbReference type="InterPro" id="IPR000387">
    <property type="entry name" value="Tyr_Pase_dom"/>
</dbReference>
<evidence type="ECO:0000256" key="1">
    <source>
        <dbReference type="ARBA" id="ARBA00004479"/>
    </source>
</evidence>
<keyword evidence="13" id="KW-0325">Glycoprotein</keyword>
<evidence type="ECO:0000256" key="10">
    <source>
        <dbReference type="ARBA" id="ARBA00023136"/>
    </source>
</evidence>
<dbReference type="PRINTS" id="PR00700">
    <property type="entry name" value="PRTYPHPHTASE"/>
</dbReference>
<keyword evidence="8" id="KW-0904">Protein phosphatase</keyword>
<evidence type="ECO:0000259" key="20">
    <source>
        <dbReference type="PROSITE" id="PS50853"/>
    </source>
</evidence>
<dbReference type="SMART" id="SM00137">
    <property type="entry name" value="MAM"/>
    <property type="match status" value="1"/>
</dbReference>
<organism evidence="21 22">
    <name type="scientific">Sparus aurata</name>
    <name type="common">Gilthead sea bream</name>
    <dbReference type="NCBI Taxonomy" id="8175"/>
    <lineage>
        <taxon>Eukaryota</taxon>
        <taxon>Metazoa</taxon>
        <taxon>Chordata</taxon>
        <taxon>Craniata</taxon>
        <taxon>Vertebrata</taxon>
        <taxon>Euteleostomi</taxon>
        <taxon>Actinopterygii</taxon>
        <taxon>Neopterygii</taxon>
        <taxon>Teleostei</taxon>
        <taxon>Neoteleostei</taxon>
        <taxon>Acanthomorphata</taxon>
        <taxon>Eupercaria</taxon>
        <taxon>Spariformes</taxon>
        <taxon>Sparidae</taxon>
        <taxon>Sparus</taxon>
    </lineage>
</organism>
<dbReference type="PANTHER" id="PTHR19134">
    <property type="entry name" value="RECEPTOR-TYPE TYROSINE-PROTEIN PHOSPHATASE"/>
    <property type="match status" value="1"/>
</dbReference>
<evidence type="ECO:0000313" key="22">
    <source>
        <dbReference type="Proteomes" id="UP000472265"/>
    </source>
</evidence>
<dbReference type="CDD" id="cd00063">
    <property type="entry name" value="FN3"/>
    <property type="match status" value="2"/>
</dbReference>
<dbReference type="Gene3D" id="3.90.190.10">
    <property type="entry name" value="Protein tyrosine phosphatase superfamily"/>
    <property type="match status" value="2"/>
</dbReference>
<keyword evidence="22" id="KW-1185">Reference proteome</keyword>
<feature type="domain" description="Tyrosine specific protein phosphatases" evidence="17">
    <location>
        <begin position="1288"/>
        <end position="1365"/>
    </location>
</feature>
<dbReference type="InterPro" id="IPR003595">
    <property type="entry name" value="Tyr_Pase_cat"/>
</dbReference>
<dbReference type="FunFam" id="3.90.190.10:FF:000005">
    <property type="entry name" value="receptor-type tyrosine-protein phosphatase kappa isoform X1"/>
    <property type="match status" value="1"/>
</dbReference>
<evidence type="ECO:0000256" key="5">
    <source>
        <dbReference type="ARBA" id="ARBA00022729"/>
    </source>
</evidence>
<comment type="subcellular location">
    <subcellularLocation>
        <location evidence="1">Membrane</location>
        <topology evidence="1">Single-pass type I membrane protein</topology>
    </subcellularLocation>
</comment>
<dbReference type="InterPro" id="IPR013320">
    <property type="entry name" value="ConA-like_dom_sf"/>
</dbReference>
<keyword evidence="14" id="KW-0393">Immunoglobulin domain</keyword>
<dbReference type="PROSITE" id="PS50835">
    <property type="entry name" value="IG_LIKE"/>
    <property type="match status" value="1"/>
</dbReference>
<dbReference type="PROSITE" id="PS00383">
    <property type="entry name" value="TYR_PHOSPHATASE_1"/>
    <property type="match status" value="2"/>
</dbReference>
<dbReference type="GO" id="GO:0004725">
    <property type="term" value="F:protein tyrosine phosphatase activity"/>
    <property type="evidence" value="ECO:0007669"/>
    <property type="project" value="UniProtKB-EC"/>
</dbReference>
<keyword evidence="11" id="KW-1015">Disulfide bond</keyword>
<evidence type="ECO:0000256" key="14">
    <source>
        <dbReference type="ARBA" id="ARBA00023319"/>
    </source>
</evidence>
<dbReference type="InterPro" id="IPR057598">
    <property type="entry name" value="Fn3_PTPRU"/>
</dbReference>
<sequence>MGRAEKGSCTFDEGFSQCDYQQDPYDDFDWTHINTQEVPYVSPDLPQGSYMYVDVSQYDPGEKARFQLPVMKENDTHCIDFNYLLTSPDGSSPGTLNVLVKVTRINTIKQNMTQSFIDWLYFFNWLKAELAVSTFWPNEYQVTPYIATNGYKSPHFLRLGDVEVNAGQNATFQCIATGRDTSNNKLWLQRRNGEDIPVALTKNINHRRFAASFHLKEVTNQDQDLYRCVTQSDRGSGVSNFAGLIVREPPHPIAPPQLLGVGPTYLLIQLNANSIFGDGPIILKEVEYRMTSGSWTETHAVNSPNYKLWHLDPDTEYEIRVLLTRPGEGGTGKAGPPLITRTKCAEPMRTPKRLKIAETRSRLIAVDWESLGYNITRCHTFNVTICYHYMTASNRSKTPRHLVGNLPPYTNVSLKMILTNPEGRKESDETIIQTDEDVPGAVPSQSVRATPFEDRILLYWKEPSEPNGVIIQYEISYSGVRSFDPSVPLQRPGLTASLPSNATHHLFSMLHPGVTYQLSIRASTSKGFGPATTLNVTTNISAPTIDEYDGSEAFLNETATTITVLLKPAQAKGAPISAYQIVVEEVNPQRTRRQASSDCYEVIINLASSGGSPYYYAAQLSPSNLPEPLPFTVGDNKTYQGFWNPPLAPRKNYNIYLQAVSSTERVNKYYSCKYTPVSPATSSLMFVYLFVRWLTASVSASDRKLAKKRKDAIGTTRQEMTHMVNAMDRSYADQSTLHGEDPMAVTFMDSHNYNNRCRFRNKTLPPLADENHSASAAENSRLLDVPRYHCEGTESPYQTGQLHPAIRVADLLQHINLMKTSDSYGFKEEYESFFEGQSASWDVAKKEQNRTKNRYGNIIAYDHSRVILQPIEDDPSSDYINANYIDGYQRPSHYIATQGPVHETVYDFWRMVWQEQSACIVMVTNLVEVGRVKCYKYWPDDAEVYGDFKVTFVEVEPLAEYVVRTFTLERRGFNEVREVKQFHFTGWPDHGVPYHATGLLSFIRRVKISNPPSAGPIVVHCSAGAGRTGCFIVIDIMLDMAEREGVVDIYNCVKALRSRRINMVQTEEQYIFIHDAILEACLCGETAIPVCEFKAAFYELIRIDSQTNSSHLKDEFQTLNSVTPQPQPEDCSIALLPRNQDKNRFMDGLPPDRCLPFLITIDGESSNYINAALMDSYRQPAAFIVTQHPLPNTVKDFWRLVYDYGCTSLVMLNEIDLAQGCPQYWPEEGMLRYGPVQVECMSCSMDCDVISRLFRVCNLTRPQEGYLMVRQFQYLGWAGHREVPASKRSFLKLILQVDQWQREGEEGEGRTIVHCLNGGGRSGVFCASSIVCEMAKRQSVVDVFHAVKTLRNSKPNMVDTPVMIEYLPSSNCIVPALTAGGFEF</sequence>
<dbReference type="SMART" id="SM00060">
    <property type="entry name" value="FN3"/>
    <property type="match status" value="3"/>
</dbReference>
<reference evidence="21" key="2">
    <citation type="submission" date="2025-08" db="UniProtKB">
        <authorList>
            <consortium name="Ensembl"/>
        </authorList>
    </citation>
    <scope>IDENTIFICATION</scope>
</reference>
<feature type="domain" description="Fibronectin type-III" evidence="20">
    <location>
        <begin position="252"/>
        <end position="347"/>
    </location>
</feature>
<dbReference type="InterPro" id="IPR013783">
    <property type="entry name" value="Ig-like_fold"/>
</dbReference>
<dbReference type="InterPro" id="IPR050348">
    <property type="entry name" value="Protein-Tyr_Phosphatase"/>
</dbReference>
<dbReference type="SMART" id="SM00194">
    <property type="entry name" value="PTPc"/>
    <property type="match status" value="2"/>
</dbReference>
<dbReference type="SUPFAM" id="SSF49265">
    <property type="entry name" value="Fibronectin type III"/>
    <property type="match status" value="2"/>
</dbReference>
<evidence type="ECO:0000256" key="2">
    <source>
        <dbReference type="ARBA" id="ARBA00006396"/>
    </source>
</evidence>
<evidence type="ECO:0000256" key="9">
    <source>
        <dbReference type="ARBA" id="ARBA00022989"/>
    </source>
</evidence>
<keyword evidence="9" id="KW-1133">Transmembrane helix</keyword>
<dbReference type="Pfam" id="PF23144">
    <property type="entry name" value="Fn3_PTPRU"/>
    <property type="match status" value="1"/>
</dbReference>
<keyword evidence="4" id="KW-0812">Transmembrane</keyword>
<gene>
    <name evidence="21" type="primary">PTPRK</name>
    <name evidence="21" type="synonym">ptprk</name>
</gene>
<dbReference type="EC" id="3.1.3.48" evidence="3"/>
<evidence type="ECO:0000259" key="16">
    <source>
        <dbReference type="PROSITE" id="PS50055"/>
    </source>
</evidence>
<dbReference type="InterPro" id="IPR036116">
    <property type="entry name" value="FN3_sf"/>
</dbReference>
<dbReference type="Gene3D" id="2.60.120.200">
    <property type="match status" value="1"/>
</dbReference>
<feature type="domain" description="Ig-like" evidence="19">
    <location>
        <begin position="154"/>
        <end position="239"/>
    </location>
</feature>
<dbReference type="InterPro" id="IPR003599">
    <property type="entry name" value="Ig_sub"/>
</dbReference>
<reference evidence="21" key="1">
    <citation type="submission" date="2021-04" db="EMBL/GenBank/DDBJ databases">
        <authorList>
            <consortium name="Wellcome Sanger Institute Data Sharing"/>
        </authorList>
    </citation>
    <scope>NUCLEOTIDE SEQUENCE [LARGE SCALE GENOMIC DNA]</scope>
</reference>
<dbReference type="Pfam" id="PF00041">
    <property type="entry name" value="fn3"/>
    <property type="match status" value="1"/>
</dbReference>
<accession>A0A671XT63</accession>
<dbReference type="PRINTS" id="PR00020">
    <property type="entry name" value="MAMDOMAIN"/>
</dbReference>
<dbReference type="SUPFAM" id="SSF52799">
    <property type="entry name" value="(Phosphotyrosine protein) phosphatases II"/>
    <property type="match status" value="2"/>
</dbReference>
<evidence type="ECO:0000256" key="8">
    <source>
        <dbReference type="ARBA" id="ARBA00022912"/>
    </source>
</evidence>
<evidence type="ECO:0000256" key="11">
    <source>
        <dbReference type="ARBA" id="ARBA00023157"/>
    </source>
</evidence>
<comment type="similarity">
    <text evidence="2">Belongs to the protein-tyrosine phosphatase family. Receptor class 2B subfamily.</text>
</comment>
<keyword evidence="5" id="KW-0732">Signal</keyword>
<evidence type="ECO:0000313" key="21">
    <source>
        <dbReference type="Ensembl" id="ENSSAUP00010052010.1"/>
    </source>
</evidence>
<dbReference type="SUPFAM" id="SSF49899">
    <property type="entry name" value="Concanavalin A-like lectins/glucanases"/>
    <property type="match status" value="1"/>
</dbReference>
<evidence type="ECO:0000259" key="19">
    <source>
        <dbReference type="PROSITE" id="PS50835"/>
    </source>
</evidence>
<dbReference type="FunFam" id="2.60.40.10:FF:000009">
    <property type="entry name" value="receptor-type tyrosine-protein phosphatase U isoform X1"/>
    <property type="match status" value="1"/>
</dbReference>
<dbReference type="Gene3D" id="2.60.40.10">
    <property type="entry name" value="Immunoglobulins"/>
    <property type="match status" value="4"/>
</dbReference>
<dbReference type="PROSITE" id="PS50853">
    <property type="entry name" value="FN3"/>
    <property type="match status" value="2"/>
</dbReference>
<feature type="domain" description="Tyrosine specific protein phosphatases" evidence="17">
    <location>
        <begin position="1000"/>
        <end position="1071"/>
    </location>
</feature>
<evidence type="ECO:0000259" key="18">
    <source>
        <dbReference type="PROSITE" id="PS50060"/>
    </source>
</evidence>
<evidence type="ECO:0000256" key="13">
    <source>
        <dbReference type="ARBA" id="ARBA00023180"/>
    </source>
</evidence>
<name>A0A671XT63_SPAAU</name>
<dbReference type="GeneTree" id="ENSGT00940000156249"/>
<comment type="catalytic activity">
    <reaction evidence="15">
        <text>O-phospho-L-tyrosyl-[protein] + H2O = L-tyrosyl-[protein] + phosphate</text>
        <dbReference type="Rhea" id="RHEA:10684"/>
        <dbReference type="Rhea" id="RHEA-COMP:10136"/>
        <dbReference type="Rhea" id="RHEA-COMP:20101"/>
        <dbReference type="ChEBI" id="CHEBI:15377"/>
        <dbReference type="ChEBI" id="CHEBI:43474"/>
        <dbReference type="ChEBI" id="CHEBI:46858"/>
        <dbReference type="ChEBI" id="CHEBI:61978"/>
        <dbReference type="EC" id="3.1.3.48"/>
    </reaction>
</comment>
<dbReference type="PROSITE" id="PS50055">
    <property type="entry name" value="TYR_PHOSPHATASE_PTP"/>
    <property type="match status" value="2"/>
</dbReference>
<evidence type="ECO:0000259" key="17">
    <source>
        <dbReference type="PROSITE" id="PS50056"/>
    </source>
</evidence>
<feature type="domain" description="Fibronectin type-III" evidence="20">
    <location>
        <begin position="438"/>
        <end position="544"/>
    </location>
</feature>
<dbReference type="InterPro" id="IPR016130">
    <property type="entry name" value="Tyr_Pase_AS"/>
</dbReference>
<dbReference type="InterPro" id="IPR036179">
    <property type="entry name" value="Ig-like_dom_sf"/>
</dbReference>
<dbReference type="FunFam" id="3.90.190.10:FF:000003">
    <property type="entry name" value="receptor-type tyrosine-protein phosphatase kappa isoform X1"/>
    <property type="match status" value="1"/>
</dbReference>
<dbReference type="InterPro" id="IPR007110">
    <property type="entry name" value="Ig-like_dom"/>
</dbReference>